<dbReference type="Proteomes" id="UP000814176">
    <property type="component" value="Unassembled WGS sequence"/>
</dbReference>
<dbReference type="PROSITE" id="PS50081">
    <property type="entry name" value="ZF_DAG_PE_2"/>
    <property type="match status" value="1"/>
</dbReference>
<dbReference type="CDD" id="cd00029">
    <property type="entry name" value="C1"/>
    <property type="match status" value="1"/>
</dbReference>
<reference evidence="5 6" key="1">
    <citation type="journal article" date="2021" name="Environ. Microbiol.">
        <title>Gene family expansions and transcriptome signatures uncover fungal adaptations to wood decay.</title>
        <authorList>
            <person name="Hage H."/>
            <person name="Miyauchi S."/>
            <person name="Viragh M."/>
            <person name="Drula E."/>
            <person name="Min B."/>
            <person name="Chaduli D."/>
            <person name="Navarro D."/>
            <person name="Favel A."/>
            <person name="Norest M."/>
            <person name="Lesage-Meessen L."/>
            <person name="Balint B."/>
            <person name="Merenyi Z."/>
            <person name="de Eugenio L."/>
            <person name="Morin E."/>
            <person name="Martinez A.T."/>
            <person name="Baldrian P."/>
            <person name="Stursova M."/>
            <person name="Martinez M.J."/>
            <person name="Novotny C."/>
            <person name="Magnuson J.K."/>
            <person name="Spatafora J.W."/>
            <person name="Maurice S."/>
            <person name="Pangilinan J."/>
            <person name="Andreopoulos W."/>
            <person name="LaButti K."/>
            <person name="Hundley H."/>
            <person name="Na H."/>
            <person name="Kuo A."/>
            <person name="Barry K."/>
            <person name="Lipzen A."/>
            <person name="Henrissat B."/>
            <person name="Riley R."/>
            <person name="Ahrendt S."/>
            <person name="Nagy L.G."/>
            <person name="Grigoriev I.V."/>
            <person name="Martin F."/>
            <person name="Rosso M.N."/>
        </authorList>
    </citation>
    <scope>NUCLEOTIDE SEQUENCE [LARGE SCALE GENOMIC DNA]</scope>
    <source>
        <strain evidence="5 6">CIRM-BRFM 1785</strain>
    </source>
</reference>
<evidence type="ECO:0000256" key="1">
    <source>
        <dbReference type="ARBA" id="ARBA00022723"/>
    </source>
</evidence>
<evidence type="ECO:0000256" key="2">
    <source>
        <dbReference type="ARBA" id="ARBA00022833"/>
    </source>
</evidence>
<name>A0ABQ8KUU8_9APHY</name>
<feature type="compositionally biased region" description="Low complexity" evidence="3">
    <location>
        <begin position="203"/>
        <end position="216"/>
    </location>
</feature>
<dbReference type="Pfam" id="PF00130">
    <property type="entry name" value="C1_1"/>
    <property type="match status" value="1"/>
</dbReference>
<dbReference type="SMART" id="SM00109">
    <property type="entry name" value="C1"/>
    <property type="match status" value="2"/>
</dbReference>
<dbReference type="GeneID" id="72003077"/>
<dbReference type="InterPro" id="IPR002219">
    <property type="entry name" value="PKC_DAG/PE"/>
</dbReference>
<feature type="region of interest" description="Disordered" evidence="3">
    <location>
        <begin position="981"/>
        <end position="1004"/>
    </location>
</feature>
<feature type="compositionally biased region" description="Low complexity" evidence="3">
    <location>
        <begin position="987"/>
        <end position="1003"/>
    </location>
</feature>
<evidence type="ECO:0000256" key="3">
    <source>
        <dbReference type="SAM" id="MobiDB-lite"/>
    </source>
</evidence>
<comment type="caution">
    <text evidence="5">The sequence shown here is derived from an EMBL/GenBank/DDBJ whole genome shotgun (WGS) entry which is preliminary data.</text>
</comment>
<dbReference type="InterPro" id="IPR046349">
    <property type="entry name" value="C1-like_sf"/>
</dbReference>
<keyword evidence="6" id="KW-1185">Reference proteome</keyword>
<dbReference type="RefSeq" id="XP_047783669.1">
    <property type="nucleotide sequence ID" value="XM_047922345.1"/>
</dbReference>
<feature type="region of interest" description="Disordered" evidence="3">
    <location>
        <begin position="184"/>
        <end position="220"/>
    </location>
</feature>
<evidence type="ECO:0000313" key="5">
    <source>
        <dbReference type="EMBL" id="KAH9842622.1"/>
    </source>
</evidence>
<evidence type="ECO:0000313" key="6">
    <source>
        <dbReference type="Proteomes" id="UP000814176"/>
    </source>
</evidence>
<protein>
    <recommendedName>
        <fullName evidence="4">Phorbol-ester/DAG-type domain-containing protein</fullName>
    </recommendedName>
</protein>
<keyword evidence="1" id="KW-0479">Metal-binding</keyword>
<keyword evidence="2" id="KW-0862">Zinc</keyword>
<gene>
    <name evidence="5" type="ORF">C8Q71DRAFT_733687</name>
</gene>
<organism evidence="5 6">
    <name type="scientific">Rhodofomes roseus</name>
    <dbReference type="NCBI Taxonomy" id="34475"/>
    <lineage>
        <taxon>Eukaryota</taxon>
        <taxon>Fungi</taxon>
        <taxon>Dikarya</taxon>
        <taxon>Basidiomycota</taxon>
        <taxon>Agaricomycotina</taxon>
        <taxon>Agaricomycetes</taxon>
        <taxon>Polyporales</taxon>
        <taxon>Rhodofomes</taxon>
    </lineage>
</organism>
<feature type="domain" description="Phorbol-ester/DAG-type" evidence="4">
    <location>
        <begin position="601"/>
        <end position="654"/>
    </location>
</feature>
<proteinExistence type="predicted"/>
<accession>A0ABQ8KUU8</accession>
<dbReference type="Gene3D" id="3.30.60.20">
    <property type="match status" value="1"/>
</dbReference>
<dbReference type="EMBL" id="JADCUA010000002">
    <property type="protein sequence ID" value="KAH9842622.1"/>
    <property type="molecule type" value="Genomic_DNA"/>
</dbReference>
<sequence>MTTPILRVDTSVADASRDRIPFSPGLDTAGNRAHSLSQSVLPALRISVSPTVEKFPIELGEKHIEAPGSSKARNESRKLLAHLLSQLQNRPLPPSSLQVTQNVVAQAEKGFGAVVQTVKTAVKHRRTKSEAKAMKGMQADDSDSDLEDDAVFTTDITFDLMSQLKDVLIISALQKWDILNDSAMLDPNTKTRDSMRNRRSVGRRSSNGSRTSATSAMGSRSPTHLLSQCIATLASVVAEDCRFRTASPRPSRPPNALQSVTLDVAQFLIHSHRHDPSVLSQVAFATIPAFHTFDSVMHARLLAFFEEGLIGPMIDDLNRLRNSTSTLSASTTFGSSDQDEPPMVSIMVEQADDGSPAPDPDSAWRRWSNSSAAAGVGTRPTSAPGQDLAIYQLSSFIPALLAAILEKVENTGTSQLPVIYRFHRLFGRIIEAKPDVYLDVLSVIAYHTPRARYSALSLLSSYWPRSFGHLAIARAFPLISYSASANRATQGTVYGRRVQENPHAHQFVPWRFDVQRLPALFEGVSRGDCNACGRTVTGFGLLCPFCMTSVHFDCYDYPDGSQFSQYSVADEGDRQRIAVYRFCHIAPHRREAQNAAVTKGQHTFRPVNMFSLTLCLLCRQPLWGCVMQGLRCISCKQYAHASCLERASDSLPRCRSVAVDDTSVTIEWSLLCRSFNDHYHDLILDEDELARKTYEEVSVYHGVLWLQLNILQHGVALGSLVVSKDGQPTSPTTESPIHEFELHHTVSLYENYLASNQLPVSTVLADHLLENGLQASEVSLLFEWRVLALMTSVIKAPVVEATPTAPNASNFLAVDRADMLAGTTADPSSSSYEIFPLAHIRDQLGGQLHLYAEPAAKYALVHLAHLGFFQRVDNQPVVFDDTFDHRDALCTSPLPVGLEASPDLETLVSAVEACLSDLDLSVSEGGLLLLVRRFWPDGFMTDYALRRLCAAVISWVVSEDHNLAIMLRDYVAKGRSLPGVRAGSEMPTWPSQSQTRPTTTSSTNGGDYVAARRTLLEKHAAAWLLALHDLNVDSYATMLYDVLLDIAEDGDVVDEYFLGKEADDRQMKRQHSAADKLLGMIVKLNHGSVVFTAFDDLFKMWLRRALSLTLNLEPLPSLARLFNREVETAQRFSSVVEPRRSVADASDLAASSALRVLVETATASQEGLRETTHWLCLCVRSGVDISVQTFIQLAGLASRFNADLADCSLLIKAVLWSTWLRSVGRQELQTVVTRVHAQLAEQVIGALRARDNVSDIITFLRHSLAICLLLYGCERKNVVDLGFVDEAEIAGLPSRRKLHARNMTMTDTVVISTSFMDILNKYVETNIDDIACLAAKFLNAFVNDAPFIESFEVDNFILQNGNVLSACAWRFYAVQRPDLSLTRPALLLRILVVDSNPLHALLDSAFSVDSPWETRLQAAHHCFRVILDVTNPAFNVEGRQWRTSVATIFYHFFGCLWADDREEVRTAVNTWCHTLLQAHFGAIALCWQDVLATSPISDRAQLVSFLNQLHSHFPTWQFLPWGVLTETLIENEFMQRDNDELAADHLAMYGLSSEGPSDNRARIDPDVGRLKVSLLSLALRMLSSGIPIDRTSLLKVKDQLVRVLGYQMVSLVPTPNGRGFHVRFYDLGSIPDSALICLNDLMLVLDSAQSYDVAPSMIGGPYFEDETTSSLLIGSIFVDVLIELCVSTEDIAALPFITFKNVLKSLIIVLYKHDFDSRPLRHLQANLRKAVRRTLDLALEENNHELRQLALSISQIFIKRWSTMAGNFPIEAIESVLRLMTNLHHEQNADDVLVEQSKTFLVAVLSIFASGGIMNALFKRSLSADAFASLRHALTPVGKASRGVAIQMELMDKLLRDTMTRSLDNDPESFQSVVDNVYTYVDVVHNTGYSTEMLQAVGIWLTGVARRAAEWPQGTVNPSPLIVLACTLIQHHKAQSRDLLGYLETLLRATLTRCVISATSLTRVVEVTSQLYRRAVQGTDVLLVNPILLVLLETISDGVNMRARATGATLASSFEAMSATIAVGSSNPKAAVLTNEQINKLSVDTLSFLCHDSQLERDNVTLFTFDALLAAANLLVDIAQYQTGAIRLWQRTATLRSWNILILAALQSRHQRSASLVLDLFTTFVSAYCSALAGFQRVAMPYQALQQSPAHTDVSGAYASIKLWLLLAGHVEVQKQRSVEAIGSLREEDYTGTETLLTSKMIWNELWPPFERAMSALEAEVHAGSGTPIASTLWASIADLLLFLRQSRSVVLDASSELTILERLRGVMRGESKLMRVARSMSEPPPNLPFEFFVNQVVTELRAEEKLFAAHRQDTAPERGRRIVS</sequence>
<dbReference type="SUPFAM" id="SSF57889">
    <property type="entry name" value="Cysteine-rich domain"/>
    <property type="match status" value="1"/>
</dbReference>
<evidence type="ECO:0000259" key="4">
    <source>
        <dbReference type="PROSITE" id="PS50081"/>
    </source>
</evidence>